<dbReference type="AlphaFoldDB" id="A0A8J2KYL3"/>
<comment type="caution">
    <text evidence="1">The sequence shown here is derived from an EMBL/GenBank/DDBJ whole genome shotgun (WGS) entry which is preliminary data.</text>
</comment>
<organism evidence="1 2">
    <name type="scientific">Allacma fusca</name>
    <dbReference type="NCBI Taxonomy" id="39272"/>
    <lineage>
        <taxon>Eukaryota</taxon>
        <taxon>Metazoa</taxon>
        <taxon>Ecdysozoa</taxon>
        <taxon>Arthropoda</taxon>
        <taxon>Hexapoda</taxon>
        <taxon>Collembola</taxon>
        <taxon>Symphypleona</taxon>
        <taxon>Sminthuridae</taxon>
        <taxon>Allacma</taxon>
    </lineage>
</organism>
<reference evidence="1" key="1">
    <citation type="submission" date="2021-06" db="EMBL/GenBank/DDBJ databases">
        <authorList>
            <person name="Hodson N. C."/>
            <person name="Mongue J. A."/>
            <person name="Jaron S. K."/>
        </authorList>
    </citation>
    <scope>NUCLEOTIDE SEQUENCE</scope>
</reference>
<evidence type="ECO:0000313" key="2">
    <source>
        <dbReference type="Proteomes" id="UP000708208"/>
    </source>
</evidence>
<protein>
    <submittedName>
        <fullName evidence="1">Uncharacterized protein</fullName>
    </submittedName>
</protein>
<proteinExistence type="predicted"/>
<evidence type="ECO:0000313" key="1">
    <source>
        <dbReference type="EMBL" id="CAG7822138.1"/>
    </source>
</evidence>
<gene>
    <name evidence="1" type="ORF">AFUS01_LOCUS32425</name>
</gene>
<feature type="non-terminal residue" evidence="1">
    <location>
        <position position="1"/>
    </location>
</feature>
<dbReference type="EMBL" id="CAJVCH010525423">
    <property type="protein sequence ID" value="CAG7822138.1"/>
    <property type="molecule type" value="Genomic_DNA"/>
</dbReference>
<dbReference type="Proteomes" id="UP000708208">
    <property type="component" value="Unassembled WGS sequence"/>
</dbReference>
<name>A0A8J2KYL3_9HEXA</name>
<sequence>ILPELRKMQITSICISLSFVLFRLCLIPIPKENSDEVQLLRGNPAELLPILTCAQCGNHCVDKCGTRKFRLCCFRFHRKRRGDFEDPRWTVYFIPKQSVGLRRRVNIIH</sequence>
<keyword evidence="2" id="KW-1185">Reference proteome</keyword>
<accession>A0A8J2KYL3</accession>
<dbReference type="OrthoDB" id="8195871at2759"/>